<dbReference type="PROSITE" id="PS51752">
    <property type="entry name" value="JACALIN_LECTIN"/>
    <property type="match status" value="4"/>
</dbReference>
<sequence>MAASYFLQIGIHTVTQSSPSPTISCVYNAPHIAEVSRITSADSVHGHSSSSSDGSTASRVLKDVHISARLMDDFLALARDSTDKDLETCGVLGAFLRGGIFHVTTLIIPKQESTSSSCQALHEEEIFSIQNEQSLFPVGWIHTHPSQSCFMSSVDLHTQFSYQGSVVSCALAHLVLLFQVMVPEAIAIVMAPTDTTRSYGIFRLSDPGGMNILKECQETGYHPHREPADGSPIYEHCSNVYVNPNISMALELALGSEPGYQREDVNVISVEQFSSVSLTYSNYYGRVVVESLCFNTNLKTYGPFGSVGVHYVFIPIEGEVITGFHGRGGDYLDAIGIFVAPKVDSFPNSEINVNSLHSIEDPDSVQIQLKFCIDSSVEQFSSISLTYKEFLGPVKVTSLCFNTNLKKYGPFGSGGGYSVYIPIEGGVITGFHGRGGYYLDAIGIFVAPKVNSFSNSEKNIDSLNSIQDPDSAPTQLKDKIRGEEGCISLGPWGGNNGEAWAYKAHGPIMQITVCYGQVIDSILFEKEQLSSVSVTYEYFSGEVTIISLCFCTNINKYGPFGLRSGASSLSIPIPIEGGVLTGFHGRAGTHLYAIGILVAPKVNGLHPIQDPNSTPTQLKGKISGEEGWISLGPWGGKGGVYSTYKPDGPIMQITIRYGDVVDSILFESKSRDGVVIGSSVKIGGTGGSSSAKFSIDSSVEQFSSISLTYKDYRGRAVLSSLSFNTNLRNIGPFGKGGGFPMSIPIEGGVIAGFHGRGGSLVDAIGVFVEPKVKKMEEELKTKVEELKTTNKELKEREDVFQTKMKEVEAQNKELRERIKVIEVTQVVDLQKMEEEMKTKIEELKTKNKEYLKETEDAFQTKMEDVEAQNKELKERIVVIEKKGKISGEEGWISLGPWGGRGGIYSTYKPDGPIVQITSRYGDVVDSILFESKSRDGFSIDSSVEQFSSVSLTYKDYGGSVVLSSLSFNTNLRNIGPFGKGGGLPMSIPIEGGVITGFHGRGGYYLDAIGISMAPKVKKMEEELKTKVEELKITNKQLKEREDVFQTKMKEVEAENKELRERIKVMEVTQEHDSEKPDTYI</sequence>
<gene>
    <name evidence="10" type="ORF">RHGRI_033485</name>
</gene>
<dbReference type="Pfam" id="PF01419">
    <property type="entry name" value="Jacalin"/>
    <property type="match status" value="5"/>
</dbReference>
<keyword evidence="4" id="KW-0430">Lectin</keyword>
<dbReference type="Pfam" id="PF01398">
    <property type="entry name" value="JAB"/>
    <property type="match status" value="1"/>
</dbReference>
<comment type="caution">
    <text evidence="10">The sequence shown here is derived from an EMBL/GenBank/DDBJ whole genome shotgun (WGS) entry which is preliminary data.</text>
</comment>
<evidence type="ECO:0000259" key="8">
    <source>
        <dbReference type="PROSITE" id="PS50249"/>
    </source>
</evidence>
<keyword evidence="7" id="KW-0175">Coiled coil</keyword>
<feature type="domain" description="MPN" evidence="8">
    <location>
        <begin position="64"/>
        <end position="208"/>
    </location>
</feature>
<dbReference type="InterPro" id="IPR001229">
    <property type="entry name" value="Jacalin-like_lectin_dom"/>
</dbReference>
<dbReference type="Gene3D" id="2.100.10.30">
    <property type="entry name" value="Jacalin-like lectin domain"/>
    <property type="match status" value="6"/>
</dbReference>
<dbReference type="AlphaFoldDB" id="A0AAV6I095"/>
<dbReference type="SMART" id="SM00915">
    <property type="entry name" value="Jacalin"/>
    <property type="match status" value="5"/>
</dbReference>
<feature type="coiled-coil region" evidence="7">
    <location>
        <begin position="1016"/>
        <end position="1068"/>
    </location>
</feature>
<organism evidence="10 11">
    <name type="scientific">Rhododendron griersonianum</name>
    <dbReference type="NCBI Taxonomy" id="479676"/>
    <lineage>
        <taxon>Eukaryota</taxon>
        <taxon>Viridiplantae</taxon>
        <taxon>Streptophyta</taxon>
        <taxon>Embryophyta</taxon>
        <taxon>Tracheophyta</taxon>
        <taxon>Spermatophyta</taxon>
        <taxon>Magnoliopsida</taxon>
        <taxon>eudicotyledons</taxon>
        <taxon>Gunneridae</taxon>
        <taxon>Pentapetalae</taxon>
        <taxon>asterids</taxon>
        <taxon>Ericales</taxon>
        <taxon>Ericaceae</taxon>
        <taxon>Ericoideae</taxon>
        <taxon>Rhodoreae</taxon>
        <taxon>Rhododendron</taxon>
    </lineage>
</organism>
<dbReference type="PANTHER" id="PTHR47293">
    <property type="entry name" value="JACALIN-RELATED LECTIN 3"/>
    <property type="match status" value="1"/>
</dbReference>
<keyword evidence="5" id="KW-0677">Repeat</keyword>
<feature type="domain" description="Jacalin-type lectin" evidence="9">
    <location>
        <begin position="891"/>
        <end position="1014"/>
    </location>
</feature>
<dbReference type="GO" id="GO:0070536">
    <property type="term" value="P:protein K63-linked deubiquitination"/>
    <property type="evidence" value="ECO:0007669"/>
    <property type="project" value="InterPro"/>
</dbReference>
<evidence type="ECO:0000256" key="7">
    <source>
        <dbReference type="SAM" id="Coils"/>
    </source>
</evidence>
<comment type="similarity">
    <text evidence="2">Belongs to the jacalin lectin family.</text>
</comment>
<dbReference type="SUPFAM" id="SSF102712">
    <property type="entry name" value="JAB1/MPN domain"/>
    <property type="match status" value="1"/>
</dbReference>
<comment type="cofactor">
    <cofactor evidence="1">
        <name>Zn(2+)</name>
        <dbReference type="ChEBI" id="CHEBI:29105"/>
    </cofactor>
</comment>
<evidence type="ECO:0000256" key="2">
    <source>
        <dbReference type="ARBA" id="ARBA00006568"/>
    </source>
</evidence>
<dbReference type="CDD" id="cd09612">
    <property type="entry name" value="Jacalin"/>
    <property type="match status" value="1"/>
</dbReference>
<dbReference type="EMBL" id="JACTNZ010000012">
    <property type="protein sequence ID" value="KAG5520937.1"/>
    <property type="molecule type" value="Genomic_DNA"/>
</dbReference>
<reference evidence="10" key="1">
    <citation type="submission" date="2020-08" db="EMBL/GenBank/DDBJ databases">
        <title>Plant Genome Project.</title>
        <authorList>
            <person name="Zhang R.-G."/>
        </authorList>
    </citation>
    <scope>NUCLEOTIDE SEQUENCE</scope>
    <source>
        <strain evidence="10">WSP0</strain>
        <tissue evidence="10">Leaf</tissue>
    </source>
</reference>
<evidence type="ECO:0000256" key="1">
    <source>
        <dbReference type="ARBA" id="ARBA00001947"/>
    </source>
</evidence>
<evidence type="ECO:0000256" key="5">
    <source>
        <dbReference type="ARBA" id="ARBA00022737"/>
    </source>
</evidence>
<feature type="coiled-coil region" evidence="7">
    <location>
        <begin position="772"/>
        <end position="882"/>
    </location>
</feature>
<dbReference type="CDD" id="cd08066">
    <property type="entry name" value="MPN_AMSH_like"/>
    <property type="match status" value="1"/>
</dbReference>
<feature type="domain" description="Jacalin-type lectin" evidence="9">
    <location>
        <begin position="295"/>
        <end position="448"/>
    </location>
</feature>
<evidence type="ECO:0000313" key="11">
    <source>
        <dbReference type="Proteomes" id="UP000823749"/>
    </source>
</evidence>
<dbReference type="InterPro" id="IPR036404">
    <property type="entry name" value="Jacalin-like_lectin_dom_sf"/>
</dbReference>
<proteinExistence type="inferred from homology"/>
<dbReference type="GO" id="GO:0140492">
    <property type="term" value="F:metal-dependent deubiquitinase activity"/>
    <property type="evidence" value="ECO:0007669"/>
    <property type="project" value="InterPro"/>
</dbReference>
<evidence type="ECO:0000313" key="10">
    <source>
        <dbReference type="EMBL" id="KAG5520937.1"/>
    </source>
</evidence>
<name>A0AAV6I095_9ERIC</name>
<dbReference type="SUPFAM" id="SSF51101">
    <property type="entry name" value="Mannose-binding lectins"/>
    <property type="match status" value="5"/>
</dbReference>
<evidence type="ECO:0000259" key="9">
    <source>
        <dbReference type="PROSITE" id="PS51752"/>
    </source>
</evidence>
<dbReference type="InterPro" id="IPR033734">
    <property type="entry name" value="Jacalin-like_lectin_dom_plant"/>
</dbReference>
<dbReference type="InterPro" id="IPR044098">
    <property type="entry name" value="STAMBP/STALP-like_MPN"/>
</dbReference>
<evidence type="ECO:0008006" key="12">
    <source>
        <dbReference type="Google" id="ProtNLM"/>
    </source>
</evidence>
<evidence type="ECO:0000256" key="6">
    <source>
        <dbReference type="ARBA" id="ARBA00022786"/>
    </source>
</evidence>
<feature type="domain" description="Jacalin-type lectin" evidence="9">
    <location>
        <begin position="628"/>
        <end position="770"/>
    </location>
</feature>
<dbReference type="FunFam" id="3.40.140.10:FF:000046">
    <property type="entry name" value="AMSH-like ubiquitin thioesterase 2"/>
    <property type="match status" value="1"/>
</dbReference>
<evidence type="ECO:0000256" key="4">
    <source>
        <dbReference type="ARBA" id="ARBA00022734"/>
    </source>
</evidence>
<keyword evidence="6" id="KW-0833">Ubl conjugation pathway</keyword>
<dbReference type="PANTHER" id="PTHR47293:SF66">
    <property type="entry name" value="JACALIN-RELATED LECTIN 11-RELATED"/>
    <property type="match status" value="1"/>
</dbReference>
<dbReference type="InterPro" id="IPR037518">
    <property type="entry name" value="MPN"/>
</dbReference>
<dbReference type="GO" id="GO:0061578">
    <property type="term" value="F:K63-linked deubiquitinase activity"/>
    <property type="evidence" value="ECO:0007669"/>
    <property type="project" value="InterPro"/>
</dbReference>
<dbReference type="InterPro" id="IPR000555">
    <property type="entry name" value="JAMM/MPN+_dom"/>
</dbReference>
<dbReference type="SMART" id="SM00232">
    <property type="entry name" value="JAB_MPN"/>
    <property type="match status" value="1"/>
</dbReference>
<evidence type="ECO:0000256" key="3">
    <source>
        <dbReference type="ARBA" id="ARBA00010981"/>
    </source>
</evidence>
<accession>A0AAV6I095</accession>
<feature type="domain" description="Jacalin-type lectin" evidence="9">
    <location>
        <begin position="486"/>
        <end position="600"/>
    </location>
</feature>
<dbReference type="GO" id="GO:0030246">
    <property type="term" value="F:carbohydrate binding"/>
    <property type="evidence" value="ECO:0007669"/>
    <property type="project" value="UniProtKB-KW"/>
</dbReference>
<protein>
    <recommendedName>
        <fullName evidence="12">MPN domain-containing protein</fullName>
    </recommendedName>
</protein>
<comment type="similarity">
    <text evidence="3">Belongs to the peptidase M67C family.</text>
</comment>
<keyword evidence="11" id="KW-1185">Reference proteome</keyword>
<dbReference type="Gene3D" id="3.40.140.10">
    <property type="entry name" value="Cytidine Deaminase, domain 2"/>
    <property type="match status" value="1"/>
</dbReference>
<dbReference type="Proteomes" id="UP000823749">
    <property type="component" value="Chromosome 12"/>
</dbReference>
<dbReference type="PROSITE" id="PS50249">
    <property type="entry name" value="MPN"/>
    <property type="match status" value="1"/>
</dbReference>